<gene>
    <name evidence="3" type="ORF">GDO86_009395</name>
</gene>
<dbReference type="CDD" id="cd11715">
    <property type="entry name" value="THUMP_AdoMetMT"/>
    <property type="match status" value="1"/>
</dbReference>
<dbReference type="PANTHER" id="PTHR14911:SF1">
    <property type="entry name" value="THUMP DOMAIN-CONTAINING PROTEIN 2"/>
    <property type="match status" value="1"/>
</dbReference>
<dbReference type="GO" id="GO:0043527">
    <property type="term" value="C:tRNA methyltransferase complex"/>
    <property type="evidence" value="ECO:0007669"/>
    <property type="project" value="UniProtKB-ARBA"/>
</dbReference>
<accession>A0A8T2JIT0</accession>
<proteinExistence type="predicted"/>
<dbReference type="Proteomes" id="UP000812440">
    <property type="component" value="Chromosome 5"/>
</dbReference>
<name>A0A8T2JIT0_9PIPI</name>
<feature type="domain" description="Ribosomal RNA large subunit methyltransferase K/L-like methyltransferase" evidence="2">
    <location>
        <begin position="246"/>
        <end position="386"/>
    </location>
</feature>
<dbReference type="InterPro" id="IPR000241">
    <property type="entry name" value="RlmKL-like_Mtase"/>
</dbReference>
<evidence type="ECO:0000313" key="3">
    <source>
        <dbReference type="EMBL" id="KAG8444192.1"/>
    </source>
</evidence>
<keyword evidence="4" id="KW-1185">Reference proteome</keyword>
<evidence type="ECO:0000313" key="4">
    <source>
        <dbReference type="Proteomes" id="UP000812440"/>
    </source>
</evidence>
<dbReference type="GO" id="GO:0016423">
    <property type="term" value="F:tRNA (guanine) methyltransferase activity"/>
    <property type="evidence" value="ECO:0007669"/>
    <property type="project" value="TreeGrafter"/>
</dbReference>
<dbReference type="Gene3D" id="3.40.50.150">
    <property type="entry name" value="Vaccinia Virus protein VP39"/>
    <property type="match status" value="1"/>
</dbReference>
<reference evidence="3" key="1">
    <citation type="thesis" date="2020" institute="ProQuest LLC" country="789 East Eisenhower Parkway, Ann Arbor, MI, USA">
        <title>Comparative Genomics and Chromosome Evolution.</title>
        <authorList>
            <person name="Mudd A.B."/>
        </authorList>
    </citation>
    <scope>NUCLEOTIDE SEQUENCE</scope>
    <source>
        <strain evidence="3">Female2</strain>
        <tissue evidence="3">Blood</tissue>
    </source>
</reference>
<protein>
    <recommendedName>
        <fullName evidence="2">Ribosomal RNA large subunit methyltransferase K/L-like methyltransferase domain-containing protein</fullName>
    </recommendedName>
</protein>
<evidence type="ECO:0000256" key="1">
    <source>
        <dbReference type="SAM" id="MobiDB-lite"/>
    </source>
</evidence>
<dbReference type="EMBL" id="JAACNH010000004">
    <property type="protein sequence ID" value="KAG8444192.1"/>
    <property type="molecule type" value="Genomic_DNA"/>
</dbReference>
<sequence length="464" mass="51611">MQTRFFCTAGRGMERFVSEEVTQKLSATEVEVMSGKVFFSAEPDLCRLKQLKSAERLFLLLKKGSPLSLPKNKGIARLKVNEYINEQPQLWLQCFAIWEKLQEKALSAAHGDHENVAKRKSQSTSYLKTSKRSKQDAAFESPVQKHKNCSEDQKVMGNDGLNVTEKQFVSQSSSDPVTFRVSCRCSGSNAKVFTAQELGYLIASSLTKQFDWKPNVRMPILEVFVHLNDLYSVVGFPVLRHPLANRSYTRNTGLRSTTAWAMGSLAEISTGALVLDPMCGVGTILVEAAKEWPHGQFFGIDIINSQLESAVVNVKKAGLQEVIEFLKGSVLDLPIVSGSIDAVISDIPFGRKFMSTKNMKELLPAILREMERVLRVGGVIVLLLSQSLYHHLKVNFYFNGADSRRFSIADKDSLNTDKGGSKEDIANKTIWFDMLVPLESHSVSLGVTEAVIFKCKKTISSLTL</sequence>
<dbReference type="Pfam" id="PF01170">
    <property type="entry name" value="UPF0020"/>
    <property type="match status" value="1"/>
</dbReference>
<dbReference type="CDD" id="cd02440">
    <property type="entry name" value="AdoMet_MTases"/>
    <property type="match status" value="1"/>
</dbReference>
<comment type="caution">
    <text evidence="3">The sequence shown here is derived from an EMBL/GenBank/DDBJ whole genome shotgun (WGS) entry which is preliminary data.</text>
</comment>
<dbReference type="SUPFAM" id="SSF53335">
    <property type="entry name" value="S-adenosyl-L-methionine-dependent methyltransferases"/>
    <property type="match status" value="1"/>
</dbReference>
<dbReference type="FunFam" id="3.40.50.150:FF:000073">
    <property type="entry name" value="THUMP domain containing 3"/>
    <property type="match status" value="1"/>
</dbReference>
<dbReference type="OrthoDB" id="2013972at2759"/>
<feature type="region of interest" description="Disordered" evidence="1">
    <location>
        <begin position="110"/>
        <end position="143"/>
    </location>
</feature>
<dbReference type="InterPro" id="IPR029063">
    <property type="entry name" value="SAM-dependent_MTases_sf"/>
</dbReference>
<dbReference type="AlphaFoldDB" id="A0A8T2JIT0"/>
<evidence type="ECO:0000259" key="2">
    <source>
        <dbReference type="Pfam" id="PF01170"/>
    </source>
</evidence>
<dbReference type="GO" id="GO:0030488">
    <property type="term" value="P:tRNA methylation"/>
    <property type="evidence" value="ECO:0007669"/>
    <property type="project" value="TreeGrafter"/>
</dbReference>
<organism evidence="3 4">
    <name type="scientific">Hymenochirus boettgeri</name>
    <name type="common">Congo dwarf clawed frog</name>
    <dbReference type="NCBI Taxonomy" id="247094"/>
    <lineage>
        <taxon>Eukaryota</taxon>
        <taxon>Metazoa</taxon>
        <taxon>Chordata</taxon>
        <taxon>Craniata</taxon>
        <taxon>Vertebrata</taxon>
        <taxon>Euteleostomi</taxon>
        <taxon>Amphibia</taxon>
        <taxon>Batrachia</taxon>
        <taxon>Anura</taxon>
        <taxon>Pipoidea</taxon>
        <taxon>Pipidae</taxon>
        <taxon>Pipinae</taxon>
        <taxon>Hymenochirus</taxon>
    </lineage>
</organism>
<dbReference type="PANTHER" id="PTHR14911">
    <property type="entry name" value="THUMP DOMAIN-CONTAINING"/>
    <property type="match status" value="1"/>
</dbReference>
<dbReference type="Gene3D" id="3.30.2130.30">
    <property type="match status" value="1"/>
</dbReference>